<accession>A0A821SZS2</accession>
<feature type="non-terminal residue" evidence="2">
    <location>
        <position position="93"/>
    </location>
</feature>
<evidence type="ECO:0000256" key="1">
    <source>
        <dbReference type="SAM" id="MobiDB-lite"/>
    </source>
</evidence>
<evidence type="ECO:0000313" key="3">
    <source>
        <dbReference type="Proteomes" id="UP000663873"/>
    </source>
</evidence>
<organism evidence="2 3">
    <name type="scientific">Rotaria socialis</name>
    <dbReference type="NCBI Taxonomy" id="392032"/>
    <lineage>
        <taxon>Eukaryota</taxon>
        <taxon>Metazoa</taxon>
        <taxon>Spiralia</taxon>
        <taxon>Gnathifera</taxon>
        <taxon>Rotifera</taxon>
        <taxon>Eurotatoria</taxon>
        <taxon>Bdelloidea</taxon>
        <taxon>Philodinida</taxon>
        <taxon>Philodinidae</taxon>
        <taxon>Rotaria</taxon>
    </lineage>
</organism>
<reference evidence="2" key="1">
    <citation type="submission" date="2021-02" db="EMBL/GenBank/DDBJ databases">
        <authorList>
            <person name="Nowell W R."/>
        </authorList>
    </citation>
    <scope>NUCLEOTIDE SEQUENCE</scope>
</reference>
<name>A0A821SZS2_9BILA</name>
<comment type="caution">
    <text evidence="2">The sequence shown here is derived from an EMBL/GenBank/DDBJ whole genome shotgun (WGS) entry which is preliminary data.</text>
</comment>
<feature type="region of interest" description="Disordered" evidence="1">
    <location>
        <begin position="35"/>
        <end position="59"/>
    </location>
</feature>
<proteinExistence type="predicted"/>
<protein>
    <submittedName>
        <fullName evidence="2">Uncharacterized protein</fullName>
    </submittedName>
</protein>
<gene>
    <name evidence="2" type="ORF">UJA718_LOCUS44157</name>
</gene>
<sequence length="93" mass="10859">QLTNDKSKIQTIIEQSIRFIEQHLQLPLLIDDELQQQQQQQESESTTIVDDEANPVKRRRLDDSNLAMDITNNDPKRKTIVDTLQILQTFLTN</sequence>
<dbReference type="EMBL" id="CAJOBP010066485">
    <property type="protein sequence ID" value="CAF4868101.1"/>
    <property type="molecule type" value="Genomic_DNA"/>
</dbReference>
<dbReference type="Proteomes" id="UP000663873">
    <property type="component" value="Unassembled WGS sequence"/>
</dbReference>
<evidence type="ECO:0000313" key="2">
    <source>
        <dbReference type="EMBL" id="CAF4868101.1"/>
    </source>
</evidence>
<dbReference type="AlphaFoldDB" id="A0A821SZS2"/>
<feature type="non-terminal residue" evidence="2">
    <location>
        <position position="1"/>
    </location>
</feature>
<keyword evidence="3" id="KW-1185">Reference proteome</keyword>